<dbReference type="GO" id="GO:0000160">
    <property type="term" value="P:phosphorelay signal transduction system"/>
    <property type="evidence" value="ECO:0007669"/>
    <property type="project" value="InterPro"/>
</dbReference>
<feature type="domain" description="Response regulatory" evidence="2">
    <location>
        <begin position="101"/>
        <end position="216"/>
    </location>
</feature>
<dbReference type="InterPro" id="IPR001789">
    <property type="entry name" value="Sig_transdc_resp-reg_receiver"/>
</dbReference>
<evidence type="ECO:0000259" key="2">
    <source>
        <dbReference type="PROSITE" id="PS50110"/>
    </source>
</evidence>
<dbReference type="PROSITE" id="PS50110">
    <property type="entry name" value="RESPONSE_REGULATORY"/>
    <property type="match status" value="1"/>
</dbReference>
<gene>
    <name evidence="3" type="ORF">LW1_0210</name>
</gene>
<evidence type="ECO:0000313" key="3">
    <source>
        <dbReference type="EMBL" id="ADI87673.1"/>
    </source>
</evidence>
<dbReference type="Pfam" id="PF00072">
    <property type="entry name" value="Response_reg"/>
    <property type="match status" value="1"/>
</dbReference>
<dbReference type="SMART" id="SM00448">
    <property type="entry name" value="REC"/>
    <property type="match status" value="1"/>
</dbReference>
<dbReference type="InterPro" id="IPR011006">
    <property type="entry name" value="CheY-like_superfamily"/>
</dbReference>
<dbReference type="PANTHER" id="PTHR43228:SF6">
    <property type="entry name" value="RESPONSE REGULATOR RECEIVER"/>
    <property type="match status" value="1"/>
</dbReference>
<keyword evidence="1" id="KW-0597">Phosphoprotein</keyword>
<dbReference type="SUPFAM" id="SSF52172">
    <property type="entry name" value="CheY-like"/>
    <property type="match status" value="1"/>
</dbReference>
<name>D9MNY4_9BACT</name>
<dbReference type="InterPro" id="IPR054687">
    <property type="entry name" value="Two-CW_dom"/>
</dbReference>
<reference evidence="3" key="1">
    <citation type="journal article" date="2011" name="Appl. Environ. Microbiol.">
        <title>Metagenomic analysis reveals unexpected subgenomic diversity of magnetotactic bacteria within the phylum Nitrospirae.</title>
        <authorList>
            <person name="Lin W."/>
            <person name="Jogler C."/>
            <person name="Schuler D."/>
            <person name="Pan Y."/>
        </authorList>
    </citation>
    <scope>NUCLEOTIDE SEQUENCE</scope>
</reference>
<sequence length="295" mass="33465">MDSKGTPDIKDLFKRFHEVSESFDRKKGIKCWQFINCPKDIMSQCPAVLQNAERKCWLVAGSLSGRKDVPPYCAQLVSCKQCDFYKSVKQAADEHEADKVTILIVEDEAIVSMEIQERVKRLGYRVCDAVSNGEQAVKTAGEKHPDLVLMDIRIEGQMDGIEAAQIIQKQFRIPVVYLTANSDDNTLLRAKLTEPSGFILKPFHERDLRTNIELALYKHKMAENSLVQSKIAYRLKNRTIEEANQENMKLADEIIKNAKLAMNASPDAQKDYLKRLSQYAESLNARLQKKPDGSA</sequence>
<organism evidence="3">
    <name type="scientific">uncultured Nitrospirae bacterium MY2-1F</name>
    <dbReference type="NCBI Taxonomy" id="798576"/>
    <lineage>
        <taxon>Bacteria</taxon>
        <taxon>Pseudomonadati</taxon>
        <taxon>Nitrospirota</taxon>
        <taxon>environmental samples</taxon>
    </lineage>
</organism>
<dbReference type="Gene3D" id="3.40.50.2300">
    <property type="match status" value="1"/>
</dbReference>
<proteinExistence type="predicted"/>
<evidence type="ECO:0000256" key="1">
    <source>
        <dbReference type="PROSITE-ProRule" id="PRU00169"/>
    </source>
</evidence>
<dbReference type="AlphaFoldDB" id="D9MNY4"/>
<dbReference type="EMBL" id="HM454279">
    <property type="protein sequence ID" value="ADI87673.1"/>
    <property type="molecule type" value="Genomic_DNA"/>
</dbReference>
<feature type="modified residue" description="4-aspartylphosphate" evidence="1">
    <location>
        <position position="151"/>
    </location>
</feature>
<dbReference type="PANTHER" id="PTHR43228">
    <property type="entry name" value="TWO-COMPONENT RESPONSE REGULATOR"/>
    <property type="match status" value="1"/>
</dbReference>
<dbReference type="NCBIfam" id="NF045718">
    <property type="entry name" value="two_CW_domain"/>
    <property type="match status" value="1"/>
</dbReference>
<dbReference type="InterPro" id="IPR052048">
    <property type="entry name" value="ST_Response_Regulator"/>
</dbReference>
<protein>
    <submittedName>
        <fullName evidence="3">Two component signal transduction response regulator</fullName>
    </submittedName>
</protein>
<dbReference type="CDD" id="cd17534">
    <property type="entry name" value="REC_DC-like"/>
    <property type="match status" value="1"/>
</dbReference>
<accession>D9MNY4</accession>